<feature type="transmembrane region" description="Helical" evidence="1">
    <location>
        <begin position="44"/>
        <end position="64"/>
    </location>
</feature>
<reference evidence="2 3" key="1">
    <citation type="submission" date="2015-12" db="EMBL/GenBank/DDBJ databases">
        <title>The genome of Folsomia candida.</title>
        <authorList>
            <person name="Faddeeva A."/>
            <person name="Derks M.F."/>
            <person name="Anvar Y."/>
            <person name="Smit S."/>
            <person name="Van Straalen N."/>
            <person name="Roelofs D."/>
        </authorList>
    </citation>
    <scope>NUCLEOTIDE SEQUENCE [LARGE SCALE GENOMIC DNA]</scope>
    <source>
        <strain evidence="2 3">VU population</strain>
        <tissue evidence="2">Whole body</tissue>
    </source>
</reference>
<comment type="caution">
    <text evidence="2">The sequence shown here is derived from an EMBL/GenBank/DDBJ whole genome shotgun (WGS) entry which is preliminary data.</text>
</comment>
<dbReference type="EMBL" id="LNIX01000012">
    <property type="protein sequence ID" value="OXA47880.1"/>
    <property type="molecule type" value="Genomic_DNA"/>
</dbReference>
<keyword evidence="3" id="KW-1185">Reference proteome</keyword>
<evidence type="ECO:0000313" key="2">
    <source>
        <dbReference type="EMBL" id="OXA47880.1"/>
    </source>
</evidence>
<proteinExistence type="predicted"/>
<feature type="transmembrane region" description="Helical" evidence="1">
    <location>
        <begin position="300"/>
        <end position="325"/>
    </location>
</feature>
<sequence>MYSKRLIIACDAYLKVCALLGASALLLDSRTVKFYTTPYSRRTAKFNTVLLIFQIVFGAIRLLKFGNLSNKTDYELFTFNISYVVLLIMCVPLICLLILTTSCKELVDCFNQALNYIFRVRETWVSLSDKEIALSYPTGTFLDWLFGFVAVMVASYSFLGGVAIYLMDILPFQWMSMIPMQFKSRILFCMHLGFYGYMLIKCMVSVGIGLTIAASYVAFLIPFHSEFNLNRKSRKYITYDSFRSTAILPTEYRCLELIHHRVMSHFSLAFVPFQALVLQFSLFCNWMLLSHWESLGILRYLMIMAEVFLVLFWAAVLQTCGKFYAQSIKNRTSWRVLGEDRYFRKWRKSVTPLYFGHQGYYVIKRLSILKFWKAIIRGTFRTMVTMSNV</sequence>
<evidence type="ECO:0000313" key="3">
    <source>
        <dbReference type="Proteomes" id="UP000198287"/>
    </source>
</evidence>
<accession>A0A226DS37</accession>
<dbReference type="Proteomes" id="UP000198287">
    <property type="component" value="Unassembled WGS sequence"/>
</dbReference>
<keyword evidence="1" id="KW-1133">Transmembrane helix</keyword>
<feature type="transmembrane region" description="Helical" evidence="1">
    <location>
        <begin position="206"/>
        <end position="225"/>
    </location>
</feature>
<organism evidence="2 3">
    <name type="scientific">Folsomia candida</name>
    <name type="common">Springtail</name>
    <dbReference type="NCBI Taxonomy" id="158441"/>
    <lineage>
        <taxon>Eukaryota</taxon>
        <taxon>Metazoa</taxon>
        <taxon>Ecdysozoa</taxon>
        <taxon>Arthropoda</taxon>
        <taxon>Hexapoda</taxon>
        <taxon>Collembola</taxon>
        <taxon>Entomobryomorpha</taxon>
        <taxon>Isotomoidea</taxon>
        <taxon>Isotomidae</taxon>
        <taxon>Proisotominae</taxon>
        <taxon>Folsomia</taxon>
    </lineage>
</organism>
<feature type="transmembrane region" description="Helical" evidence="1">
    <location>
        <begin position="266"/>
        <end position="288"/>
    </location>
</feature>
<gene>
    <name evidence="2" type="ORF">Fcan01_16932</name>
</gene>
<name>A0A226DS37_FOLCA</name>
<protein>
    <submittedName>
        <fullName evidence="2">Uncharacterized protein</fullName>
    </submittedName>
</protein>
<feature type="transmembrane region" description="Helical" evidence="1">
    <location>
        <begin position="76"/>
        <end position="99"/>
    </location>
</feature>
<evidence type="ECO:0000256" key="1">
    <source>
        <dbReference type="SAM" id="Phobius"/>
    </source>
</evidence>
<keyword evidence="1" id="KW-0472">Membrane</keyword>
<feature type="transmembrane region" description="Helical" evidence="1">
    <location>
        <begin position="144"/>
        <end position="170"/>
    </location>
</feature>
<keyword evidence="1" id="KW-0812">Transmembrane</keyword>
<dbReference type="AlphaFoldDB" id="A0A226DS37"/>